<dbReference type="GO" id="GO:0016787">
    <property type="term" value="F:hydrolase activity"/>
    <property type="evidence" value="ECO:0007669"/>
    <property type="project" value="UniProtKB-KW"/>
</dbReference>
<sequence>MTYTGDVAPGGPSDVRELEHAVIRKMAVSSMHNNVYLITSKATGAQLLIDAADDPKRIAALVREGSGQLDLLVTTHLHWDHTRALKDVAEATGVRTAAGREDGPTLPVKPDQLLSHGDTLTVGDLTFDVLGLRGHTPGGIALVYQEPGGDAHIFTGDSLFPGGVGNTKNPGQSFASLIDDVERRIFDVYDDGAWVYPGHGGDTTLGAERPNLDDWRARGW</sequence>
<dbReference type="InterPro" id="IPR001279">
    <property type="entry name" value="Metallo-B-lactamas"/>
</dbReference>
<evidence type="ECO:0000259" key="1">
    <source>
        <dbReference type="SMART" id="SM00849"/>
    </source>
</evidence>
<name>A0ABQ6HLY6_9MICO</name>
<gene>
    <name evidence="2" type="ORF">GCM10025862_13680</name>
</gene>
<dbReference type="Proteomes" id="UP001157109">
    <property type="component" value="Unassembled WGS sequence"/>
</dbReference>
<dbReference type="Pfam" id="PF00753">
    <property type="entry name" value="Lactamase_B"/>
    <property type="match status" value="1"/>
</dbReference>
<keyword evidence="3" id="KW-1185">Reference proteome</keyword>
<dbReference type="InterPro" id="IPR051453">
    <property type="entry name" value="MBL_Glyoxalase_II"/>
</dbReference>
<dbReference type="RefSeq" id="WP_241444844.1">
    <property type="nucleotide sequence ID" value="NZ_BSUJ01000001.1"/>
</dbReference>
<keyword evidence="2" id="KW-0378">Hydrolase</keyword>
<feature type="domain" description="Metallo-beta-lactamase" evidence="1">
    <location>
        <begin position="32"/>
        <end position="199"/>
    </location>
</feature>
<dbReference type="Gene3D" id="3.60.15.10">
    <property type="entry name" value="Ribonuclease Z/Hydroxyacylglutathione hydrolase-like"/>
    <property type="match status" value="1"/>
</dbReference>
<dbReference type="CDD" id="cd06262">
    <property type="entry name" value="metallo-hydrolase-like_MBL-fold"/>
    <property type="match status" value="1"/>
</dbReference>
<reference evidence="3" key="1">
    <citation type="journal article" date="2019" name="Int. J. Syst. Evol. Microbiol.">
        <title>The Global Catalogue of Microorganisms (GCM) 10K type strain sequencing project: providing services to taxonomists for standard genome sequencing and annotation.</title>
        <authorList>
            <consortium name="The Broad Institute Genomics Platform"/>
            <consortium name="The Broad Institute Genome Sequencing Center for Infectious Disease"/>
            <person name="Wu L."/>
            <person name="Ma J."/>
        </authorList>
    </citation>
    <scope>NUCLEOTIDE SEQUENCE [LARGE SCALE GENOMIC DNA]</scope>
    <source>
        <strain evidence="3">NBRC 105830</strain>
    </source>
</reference>
<dbReference type="SMART" id="SM00849">
    <property type="entry name" value="Lactamase_B"/>
    <property type="match status" value="1"/>
</dbReference>
<dbReference type="SUPFAM" id="SSF56281">
    <property type="entry name" value="Metallo-hydrolase/oxidoreductase"/>
    <property type="match status" value="1"/>
</dbReference>
<dbReference type="PANTHER" id="PTHR46233">
    <property type="entry name" value="HYDROXYACYLGLUTATHIONE HYDROLASE GLOC"/>
    <property type="match status" value="1"/>
</dbReference>
<accession>A0ABQ6HLY6</accession>
<evidence type="ECO:0000313" key="3">
    <source>
        <dbReference type="Proteomes" id="UP001157109"/>
    </source>
</evidence>
<protein>
    <submittedName>
        <fullName evidence="2">Hydrolase</fullName>
    </submittedName>
</protein>
<dbReference type="EMBL" id="BSUJ01000001">
    <property type="protein sequence ID" value="GMA19347.1"/>
    <property type="molecule type" value="Genomic_DNA"/>
</dbReference>
<evidence type="ECO:0000313" key="2">
    <source>
        <dbReference type="EMBL" id="GMA19347.1"/>
    </source>
</evidence>
<organism evidence="2 3">
    <name type="scientific">Arsenicicoccus piscis</name>
    <dbReference type="NCBI Taxonomy" id="673954"/>
    <lineage>
        <taxon>Bacteria</taxon>
        <taxon>Bacillati</taxon>
        <taxon>Actinomycetota</taxon>
        <taxon>Actinomycetes</taxon>
        <taxon>Micrococcales</taxon>
        <taxon>Intrasporangiaceae</taxon>
        <taxon>Arsenicicoccus</taxon>
    </lineage>
</organism>
<dbReference type="InterPro" id="IPR036866">
    <property type="entry name" value="RibonucZ/Hydroxyglut_hydro"/>
</dbReference>
<dbReference type="PANTHER" id="PTHR46233:SF1">
    <property type="entry name" value="CONSERVED PROTEIN"/>
    <property type="match status" value="1"/>
</dbReference>
<comment type="caution">
    <text evidence="2">The sequence shown here is derived from an EMBL/GenBank/DDBJ whole genome shotgun (WGS) entry which is preliminary data.</text>
</comment>
<proteinExistence type="predicted"/>